<dbReference type="Gene3D" id="2.30.40.10">
    <property type="entry name" value="Urease, subunit C, domain 1"/>
    <property type="match status" value="1"/>
</dbReference>
<feature type="binding site" evidence="7">
    <location>
        <position position="156"/>
    </location>
    <ligand>
        <name>N-formimidoyl-L-glutamate</name>
        <dbReference type="ChEBI" id="CHEBI:58928"/>
    </ligand>
</feature>
<dbReference type="GO" id="GO:0050480">
    <property type="term" value="F:imidazolonepropionase activity"/>
    <property type="evidence" value="ECO:0007669"/>
    <property type="project" value="UniProtKB-UniRule"/>
</dbReference>
<dbReference type="EC" id="3.5.2.7" evidence="1 7"/>
<dbReference type="GO" id="GO:0005737">
    <property type="term" value="C:cytoplasm"/>
    <property type="evidence" value="ECO:0007669"/>
    <property type="project" value="UniProtKB-SubCell"/>
</dbReference>
<protein>
    <recommendedName>
        <fullName evidence="1 7">Imidazolonepropionase</fullName>
        <ecNumber evidence="1 7">3.5.2.7</ecNumber>
    </recommendedName>
    <alternativeName>
        <fullName evidence="7">Imidazolone-5-propionate hydrolase</fullName>
    </alternativeName>
</protein>
<feature type="binding site" evidence="7">
    <location>
        <position position="86"/>
    </location>
    <ligand>
        <name>Fe(3+)</name>
        <dbReference type="ChEBI" id="CHEBI:29034"/>
    </ligand>
</feature>
<evidence type="ECO:0000256" key="1">
    <source>
        <dbReference type="ARBA" id="ARBA00012864"/>
    </source>
</evidence>
<feature type="binding site" evidence="7">
    <location>
        <position position="84"/>
    </location>
    <ligand>
        <name>Fe(3+)</name>
        <dbReference type="ChEBI" id="CHEBI:29034"/>
    </ligand>
</feature>
<dbReference type="InterPro" id="IPR032466">
    <property type="entry name" value="Metal_Hydrolase"/>
</dbReference>
<comment type="cofactor">
    <cofactor evidence="7">
        <name>Zn(2+)</name>
        <dbReference type="ChEBI" id="CHEBI:29105"/>
    </cofactor>
    <cofactor evidence="7">
        <name>Fe(3+)</name>
        <dbReference type="ChEBI" id="CHEBI:29034"/>
    </cofactor>
    <text evidence="7">Binds 1 zinc or iron ion per subunit.</text>
</comment>
<dbReference type="FunFam" id="3.20.20.140:FF:000007">
    <property type="entry name" value="Imidazolonepropionase"/>
    <property type="match status" value="1"/>
</dbReference>
<sequence>MLDIYVNIKSLMGVRKTPVKFLKGAELDTIEAIDDAYLIVEDGIIKDYGKMAGFANIYGERCGANTAVHDLSGRFVFPAFVDSHTHIVYPGSREQEYEDKIRGLSYAEIAKRGGGILNTAAKMHLTDEDTLFDMSMQHLQQCIDGGTAAIEIKSGYGLSTEDELKMLRVIRRMKECSPVTIKANFLAAHAFPTPYRDDHDGYVRLIIDEMLPIVAGEGLADFIDVFCDEGFFTVSQTARILEAGIKHGLKPKIHANELGLTGGVQVGVEYGALSVDHLEHVGDAECECLKSSKTIATALPGASFFLGMPYTPLRQMIDSGLAVALASDCNPGSSPSASMKFVLSLASINMRLTPVEALNAATVNAAAAMDLAGTYGHISPGLKANFIITRPMPSFSYFSYSYTENLIEQVVINR</sequence>
<feature type="binding site" evidence="7">
    <location>
        <position position="254"/>
    </location>
    <ligand>
        <name>Zn(2+)</name>
        <dbReference type="ChEBI" id="CHEBI:29105"/>
    </ligand>
</feature>
<dbReference type="PANTHER" id="PTHR42752">
    <property type="entry name" value="IMIDAZOLONEPROPIONASE"/>
    <property type="match status" value="1"/>
</dbReference>
<comment type="similarity">
    <text evidence="7">Belongs to the metallo-dependent hydrolases superfamily. HutI family.</text>
</comment>
<feature type="binding site" evidence="7">
    <location>
        <position position="86"/>
    </location>
    <ligand>
        <name>Zn(2+)</name>
        <dbReference type="ChEBI" id="CHEBI:29105"/>
    </ligand>
</feature>
<comment type="catalytic activity">
    <reaction evidence="7">
        <text>4-imidazolone-5-propanoate + H2O = N-formimidoyl-L-glutamate</text>
        <dbReference type="Rhea" id="RHEA:23660"/>
        <dbReference type="ChEBI" id="CHEBI:15377"/>
        <dbReference type="ChEBI" id="CHEBI:58928"/>
        <dbReference type="ChEBI" id="CHEBI:77893"/>
        <dbReference type="EC" id="3.5.2.7"/>
    </reaction>
</comment>
<feature type="binding site" evidence="7">
    <location>
        <position position="328"/>
    </location>
    <ligand>
        <name>Zn(2+)</name>
        <dbReference type="ChEBI" id="CHEBI:29105"/>
    </ligand>
</feature>
<reference evidence="9" key="2">
    <citation type="submission" date="2021-04" db="EMBL/GenBank/DDBJ databases">
        <authorList>
            <person name="Gilroy R."/>
        </authorList>
    </citation>
    <scope>NUCLEOTIDE SEQUENCE</scope>
    <source>
        <strain evidence="9">MalCec1-1739</strain>
    </source>
</reference>
<keyword evidence="6 7" id="KW-0408">Iron</keyword>
<feature type="binding site" evidence="7">
    <location>
        <position position="257"/>
    </location>
    <ligand>
        <name>4-imidazolone-5-propanoate</name>
        <dbReference type="ChEBI" id="CHEBI:77893"/>
    </ligand>
</feature>
<comment type="caution">
    <text evidence="9">The sequence shown here is derived from an EMBL/GenBank/DDBJ whole genome shotgun (WGS) entry which is preliminary data.</text>
</comment>
<dbReference type="SUPFAM" id="SSF51338">
    <property type="entry name" value="Composite domain of metallo-dependent hydrolases"/>
    <property type="match status" value="1"/>
</dbReference>
<dbReference type="HAMAP" id="MF_00372">
    <property type="entry name" value="HutI"/>
    <property type="match status" value="1"/>
</dbReference>
<feature type="binding site" evidence="7">
    <location>
        <position position="328"/>
    </location>
    <ligand>
        <name>Fe(3+)</name>
        <dbReference type="ChEBI" id="CHEBI:29034"/>
    </ligand>
</feature>
<dbReference type="GO" id="GO:0019556">
    <property type="term" value="P:L-histidine catabolic process to glutamate and formamide"/>
    <property type="evidence" value="ECO:0007669"/>
    <property type="project" value="UniProtKB-UniRule"/>
</dbReference>
<keyword evidence="2 7" id="KW-0479">Metal-binding</keyword>
<organism evidence="9 10">
    <name type="scientific">Candidatus Avibacteroides avistercoris</name>
    <dbReference type="NCBI Taxonomy" id="2840690"/>
    <lineage>
        <taxon>Bacteria</taxon>
        <taxon>Pseudomonadati</taxon>
        <taxon>Bacteroidota</taxon>
        <taxon>Bacteroidia</taxon>
        <taxon>Bacteroidales</taxon>
        <taxon>Bacteroidaceae</taxon>
        <taxon>Bacteroidaceae incertae sedis</taxon>
        <taxon>Candidatus Avibacteroides</taxon>
    </lineage>
</organism>
<feature type="binding site" evidence="7">
    <location>
        <position position="254"/>
    </location>
    <ligand>
        <name>Fe(3+)</name>
        <dbReference type="ChEBI" id="CHEBI:29034"/>
    </ligand>
</feature>
<comment type="pathway">
    <text evidence="7">Amino-acid degradation; L-histidine degradation into L-glutamate; N-formimidoyl-L-glutamate from L-histidine: step 3/3.</text>
</comment>
<gene>
    <name evidence="7 9" type="primary">hutI</name>
    <name evidence="9" type="ORF">IAA93_07985</name>
</gene>
<name>A0A9D2ZUN5_9BACT</name>
<evidence type="ECO:0000256" key="7">
    <source>
        <dbReference type="HAMAP-Rule" id="MF_00372"/>
    </source>
</evidence>
<evidence type="ECO:0000256" key="5">
    <source>
        <dbReference type="ARBA" id="ARBA00022833"/>
    </source>
</evidence>
<evidence type="ECO:0000259" key="8">
    <source>
        <dbReference type="Pfam" id="PF01979"/>
    </source>
</evidence>
<dbReference type="AlphaFoldDB" id="A0A9D2ZUN5"/>
<dbReference type="InterPro" id="IPR005920">
    <property type="entry name" value="HutI"/>
</dbReference>
<dbReference type="SUPFAM" id="SSF51556">
    <property type="entry name" value="Metallo-dependent hydrolases"/>
    <property type="match status" value="1"/>
</dbReference>
<evidence type="ECO:0000313" key="9">
    <source>
        <dbReference type="EMBL" id="HJD53645.1"/>
    </source>
</evidence>
<reference evidence="9" key="1">
    <citation type="journal article" date="2021" name="PeerJ">
        <title>Extensive microbial diversity within the chicken gut microbiome revealed by metagenomics and culture.</title>
        <authorList>
            <person name="Gilroy R."/>
            <person name="Ravi A."/>
            <person name="Getino M."/>
            <person name="Pursley I."/>
            <person name="Horton D.L."/>
            <person name="Alikhan N.F."/>
            <person name="Baker D."/>
            <person name="Gharbi K."/>
            <person name="Hall N."/>
            <person name="Watson M."/>
            <person name="Adriaenssens E.M."/>
            <person name="Foster-Nyarko E."/>
            <person name="Jarju S."/>
            <person name="Secka A."/>
            <person name="Antonio M."/>
            <person name="Oren A."/>
            <person name="Chaudhuri R.R."/>
            <person name="La Ragione R."/>
            <person name="Hildebrand F."/>
            <person name="Pallen M.J."/>
        </authorList>
    </citation>
    <scope>NUCLEOTIDE SEQUENCE</scope>
    <source>
        <strain evidence="9">MalCec1-1739</strain>
    </source>
</reference>
<keyword evidence="4 7" id="KW-0369">Histidine metabolism</keyword>
<dbReference type="Pfam" id="PF01979">
    <property type="entry name" value="Amidohydro_1"/>
    <property type="match status" value="1"/>
</dbReference>
<evidence type="ECO:0000256" key="6">
    <source>
        <dbReference type="ARBA" id="ARBA00023004"/>
    </source>
</evidence>
<dbReference type="GO" id="GO:0008270">
    <property type="term" value="F:zinc ion binding"/>
    <property type="evidence" value="ECO:0007669"/>
    <property type="project" value="UniProtKB-UniRule"/>
</dbReference>
<feature type="binding site" evidence="7">
    <location>
        <position position="333"/>
    </location>
    <ligand>
        <name>4-imidazolone-5-propanoate</name>
        <dbReference type="ChEBI" id="CHEBI:77893"/>
    </ligand>
</feature>
<dbReference type="PANTHER" id="PTHR42752:SF1">
    <property type="entry name" value="IMIDAZOLONEPROPIONASE-RELATED"/>
    <property type="match status" value="1"/>
</dbReference>
<evidence type="ECO:0000313" key="10">
    <source>
        <dbReference type="Proteomes" id="UP000787625"/>
    </source>
</evidence>
<proteinExistence type="inferred from homology"/>
<dbReference type="InterPro" id="IPR006680">
    <property type="entry name" value="Amidohydro-rel"/>
</dbReference>
<keyword evidence="3 7" id="KW-0378">Hydrolase</keyword>
<dbReference type="InterPro" id="IPR011059">
    <property type="entry name" value="Metal-dep_hydrolase_composite"/>
</dbReference>
<accession>A0A9D2ZUN5</accession>
<feature type="binding site" evidence="7">
    <location>
        <position position="330"/>
    </location>
    <ligand>
        <name>N-formimidoyl-L-glutamate</name>
        <dbReference type="ChEBI" id="CHEBI:58928"/>
    </ligand>
</feature>
<dbReference type="Proteomes" id="UP000787625">
    <property type="component" value="Unassembled WGS sequence"/>
</dbReference>
<feature type="binding site" evidence="7">
    <location>
        <position position="332"/>
    </location>
    <ligand>
        <name>N-formimidoyl-L-glutamate</name>
        <dbReference type="ChEBI" id="CHEBI:58928"/>
    </ligand>
</feature>
<comment type="subcellular location">
    <subcellularLocation>
        <location evidence="7">Cytoplasm</location>
    </subcellularLocation>
</comment>
<feature type="binding site" evidence="7">
    <location>
        <position position="189"/>
    </location>
    <ligand>
        <name>4-imidazolone-5-propanoate</name>
        <dbReference type="ChEBI" id="CHEBI:77893"/>
    </ligand>
</feature>
<evidence type="ECO:0000256" key="2">
    <source>
        <dbReference type="ARBA" id="ARBA00022723"/>
    </source>
</evidence>
<dbReference type="NCBIfam" id="TIGR01224">
    <property type="entry name" value="hutI"/>
    <property type="match status" value="1"/>
</dbReference>
<feature type="binding site" evidence="7">
    <location>
        <position position="93"/>
    </location>
    <ligand>
        <name>4-imidazolone-5-propanoate</name>
        <dbReference type="ChEBI" id="CHEBI:77893"/>
    </ligand>
</feature>
<dbReference type="EMBL" id="DWUP01000188">
    <property type="protein sequence ID" value="HJD53645.1"/>
    <property type="molecule type" value="Genomic_DNA"/>
</dbReference>
<evidence type="ECO:0000256" key="4">
    <source>
        <dbReference type="ARBA" id="ARBA00022808"/>
    </source>
</evidence>
<keyword evidence="7" id="KW-0963">Cytoplasm</keyword>
<feature type="binding site" evidence="7">
    <location>
        <position position="156"/>
    </location>
    <ligand>
        <name>4-imidazolone-5-propanoate</name>
        <dbReference type="ChEBI" id="CHEBI:77893"/>
    </ligand>
</feature>
<evidence type="ECO:0000256" key="3">
    <source>
        <dbReference type="ARBA" id="ARBA00022801"/>
    </source>
</evidence>
<comment type="function">
    <text evidence="7">Catalyzes the hydrolytic cleavage of the carbon-nitrogen bond in imidazolone-5-propanoate to yield N-formimidoyl-L-glutamate. It is the third step in the universal histidine degradation pathway.</text>
</comment>
<feature type="domain" description="Amidohydrolase-related" evidence="8">
    <location>
        <begin position="75"/>
        <end position="397"/>
    </location>
</feature>
<dbReference type="GO" id="GO:0005506">
    <property type="term" value="F:iron ion binding"/>
    <property type="evidence" value="ECO:0007669"/>
    <property type="project" value="UniProtKB-UniRule"/>
</dbReference>
<keyword evidence="5 7" id="KW-0862">Zinc</keyword>
<feature type="binding site" evidence="7">
    <location>
        <position position="84"/>
    </location>
    <ligand>
        <name>Zn(2+)</name>
        <dbReference type="ChEBI" id="CHEBI:29105"/>
    </ligand>
</feature>
<dbReference type="Gene3D" id="3.20.20.140">
    <property type="entry name" value="Metal-dependent hydrolases"/>
    <property type="match status" value="1"/>
</dbReference>